<keyword evidence="7" id="KW-1185">Reference proteome</keyword>
<accession>A0ABV8LMD3</accession>
<dbReference type="SUPFAM" id="SSF46689">
    <property type="entry name" value="Homeodomain-like"/>
    <property type="match status" value="1"/>
</dbReference>
<evidence type="ECO:0000313" key="7">
    <source>
        <dbReference type="Proteomes" id="UP001595816"/>
    </source>
</evidence>
<dbReference type="PRINTS" id="PR00455">
    <property type="entry name" value="HTHTETR"/>
</dbReference>
<dbReference type="RefSeq" id="WP_253753856.1">
    <property type="nucleotide sequence ID" value="NZ_JAMZDZ010000001.1"/>
</dbReference>
<evidence type="ECO:0000256" key="1">
    <source>
        <dbReference type="ARBA" id="ARBA00023015"/>
    </source>
</evidence>
<dbReference type="InterPro" id="IPR001647">
    <property type="entry name" value="HTH_TetR"/>
</dbReference>
<dbReference type="PANTHER" id="PTHR30055">
    <property type="entry name" value="HTH-TYPE TRANSCRIPTIONAL REGULATOR RUTR"/>
    <property type="match status" value="1"/>
</dbReference>
<dbReference type="Pfam" id="PF00440">
    <property type="entry name" value="TetR_N"/>
    <property type="match status" value="1"/>
</dbReference>
<feature type="DNA-binding region" description="H-T-H motif" evidence="4">
    <location>
        <begin position="38"/>
        <end position="57"/>
    </location>
</feature>
<dbReference type="Proteomes" id="UP001595816">
    <property type="component" value="Unassembled WGS sequence"/>
</dbReference>
<gene>
    <name evidence="6" type="ORF">ACFOZ4_15995</name>
</gene>
<evidence type="ECO:0000256" key="4">
    <source>
        <dbReference type="PROSITE-ProRule" id="PRU00335"/>
    </source>
</evidence>
<sequence length="208" mass="22457">MTGSPKTGVRAAKAAATRERMLKAARKLFTEGGYTATTMQAIAAEAGVAVQTLYFTFDTKRAILKELLDIEIAGDTLPIASLERPWADEALAAPSAEMLRLLAVKTAEIHSRVAAVLEVVRSAAATDPEIAEIWRTNITQRHTVLAVFTGALAAKGSLRPGVSPLRAADTALAIMTPETFLLLTRDRGWSNEEWTEWAADTLARLLLQ</sequence>
<comment type="caution">
    <text evidence="6">The sequence shown here is derived from an EMBL/GenBank/DDBJ whole genome shotgun (WGS) entry which is preliminary data.</text>
</comment>
<dbReference type="InterPro" id="IPR050109">
    <property type="entry name" value="HTH-type_TetR-like_transc_reg"/>
</dbReference>
<evidence type="ECO:0000313" key="6">
    <source>
        <dbReference type="EMBL" id="MFC4132112.1"/>
    </source>
</evidence>
<keyword evidence="2 4" id="KW-0238">DNA-binding</keyword>
<evidence type="ECO:0000259" key="5">
    <source>
        <dbReference type="PROSITE" id="PS50977"/>
    </source>
</evidence>
<reference evidence="7" key="1">
    <citation type="journal article" date="2019" name="Int. J. Syst. Evol. Microbiol.">
        <title>The Global Catalogue of Microorganisms (GCM) 10K type strain sequencing project: providing services to taxonomists for standard genome sequencing and annotation.</title>
        <authorList>
            <consortium name="The Broad Institute Genomics Platform"/>
            <consortium name="The Broad Institute Genome Sequencing Center for Infectious Disease"/>
            <person name="Wu L."/>
            <person name="Ma J."/>
        </authorList>
    </citation>
    <scope>NUCLEOTIDE SEQUENCE [LARGE SCALE GENOMIC DNA]</scope>
    <source>
        <strain evidence="7">CGMCC 4.7289</strain>
    </source>
</reference>
<keyword evidence="1" id="KW-0805">Transcription regulation</keyword>
<dbReference type="PANTHER" id="PTHR30055:SF234">
    <property type="entry name" value="HTH-TYPE TRANSCRIPTIONAL REGULATOR BETI"/>
    <property type="match status" value="1"/>
</dbReference>
<dbReference type="InterPro" id="IPR009057">
    <property type="entry name" value="Homeodomain-like_sf"/>
</dbReference>
<dbReference type="PROSITE" id="PS50977">
    <property type="entry name" value="HTH_TETR_2"/>
    <property type="match status" value="1"/>
</dbReference>
<keyword evidence="3" id="KW-0804">Transcription</keyword>
<proteinExistence type="predicted"/>
<protein>
    <submittedName>
        <fullName evidence="6">TetR/AcrR family transcriptional regulator</fullName>
    </submittedName>
</protein>
<name>A0ABV8LMD3_9ACTN</name>
<evidence type="ECO:0000256" key="3">
    <source>
        <dbReference type="ARBA" id="ARBA00023163"/>
    </source>
</evidence>
<organism evidence="6 7">
    <name type="scientific">Hamadaea flava</name>
    <dbReference type="NCBI Taxonomy" id="1742688"/>
    <lineage>
        <taxon>Bacteria</taxon>
        <taxon>Bacillati</taxon>
        <taxon>Actinomycetota</taxon>
        <taxon>Actinomycetes</taxon>
        <taxon>Micromonosporales</taxon>
        <taxon>Micromonosporaceae</taxon>
        <taxon>Hamadaea</taxon>
    </lineage>
</organism>
<dbReference type="EMBL" id="JBHSAY010000009">
    <property type="protein sequence ID" value="MFC4132112.1"/>
    <property type="molecule type" value="Genomic_DNA"/>
</dbReference>
<evidence type="ECO:0000256" key="2">
    <source>
        <dbReference type="ARBA" id="ARBA00023125"/>
    </source>
</evidence>
<dbReference type="Gene3D" id="1.10.357.10">
    <property type="entry name" value="Tetracycline Repressor, domain 2"/>
    <property type="match status" value="1"/>
</dbReference>
<feature type="domain" description="HTH tetR-type" evidence="5">
    <location>
        <begin position="15"/>
        <end position="75"/>
    </location>
</feature>
<dbReference type="SUPFAM" id="SSF48498">
    <property type="entry name" value="Tetracyclin repressor-like, C-terminal domain"/>
    <property type="match status" value="1"/>
</dbReference>
<dbReference type="InterPro" id="IPR036271">
    <property type="entry name" value="Tet_transcr_reg_TetR-rel_C_sf"/>
</dbReference>